<proteinExistence type="predicted"/>
<dbReference type="OrthoDB" id="6260732at2759"/>
<dbReference type="STRING" id="667725.A0A0L0F5G4"/>
<organism evidence="1 2">
    <name type="scientific">Sphaeroforma arctica JP610</name>
    <dbReference type="NCBI Taxonomy" id="667725"/>
    <lineage>
        <taxon>Eukaryota</taxon>
        <taxon>Ichthyosporea</taxon>
        <taxon>Ichthyophonida</taxon>
        <taxon>Sphaeroforma</taxon>
    </lineage>
</organism>
<evidence type="ECO:0000313" key="1">
    <source>
        <dbReference type="EMBL" id="KNC71957.1"/>
    </source>
</evidence>
<accession>A0A0L0F5G4</accession>
<dbReference type="GeneID" id="25915999"/>
<dbReference type="AlphaFoldDB" id="A0A0L0F5G4"/>
<gene>
    <name evidence="1" type="ORF">SARC_15495</name>
</gene>
<name>A0A0L0F5G4_9EUKA</name>
<dbReference type="Proteomes" id="UP000054560">
    <property type="component" value="Unassembled WGS sequence"/>
</dbReference>
<evidence type="ECO:0000313" key="2">
    <source>
        <dbReference type="Proteomes" id="UP000054560"/>
    </source>
</evidence>
<keyword evidence="2" id="KW-1185">Reference proteome</keyword>
<dbReference type="RefSeq" id="XP_014145859.1">
    <property type="nucleotide sequence ID" value="XM_014290384.1"/>
</dbReference>
<dbReference type="InterPro" id="IPR011989">
    <property type="entry name" value="ARM-like"/>
</dbReference>
<dbReference type="Gene3D" id="1.25.10.10">
    <property type="entry name" value="Leucine-rich Repeat Variant"/>
    <property type="match status" value="1"/>
</dbReference>
<dbReference type="EMBL" id="KQ247796">
    <property type="protein sequence ID" value="KNC71957.1"/>
    <property type="molecule type" value="Genomic_DNA"/>
</dbReference>
<sequence>INNHLNGGGAPAAQALEHVLSECPRVITDTDLQLTEAVLCFVTRVVTARPELAQKMATRIPTQDEEGEGVGTGDGSILVACVRLLSSPLLQGGALNAALSFIALMVRTPTAAVQFEAFYTSLSAQVLATNDTRHAGVCDNT</sequence>
<reference evidence="1 2" key="1">
    <citation type="submission" date="2011-02" db="EMBL/GenBank/DDBJ databases">
        <title>The Genome Sequence of Sphaeroforma arctica JP610.</title>
        <authorList>
            <consortium name="The Broad Institute Genome Sequencing Platform"/>
            <person name="Russ C."/>
            <person name="Cuomo C."/>
            <person name="Young S.K."/>
            <person name="Zeng Q."/>
            <person name="Gargeya S."/>
            <person name="Alvarado L."/>
            <person name="Berlin A."/>
            <person name="Chapman S.B."/>
            <person name="Chen Z."/>
            <person name="Freedman E."/>
            <person name="Gellesch M."/>
            <person name="Goldberg J."/>
            <person name="Griggs A."/>
            <person name="Gujja S."/>
            <person name="Heilman E."/>
            <person name="Heiman D."/>
            <person name="Howarth C."/>
            <person name="Mehta T."/>
            <person name="Neiman D."/>
            <person name="Pearson M."/>
            <person name="Roberts A."/>
            <person name="Saif S."/>
            <person name="Shea T."/>
            <person name="Shenoy N."/>
            <person name="Sisk P."/>
            <person name="Stolte C."/>
            <person name="Sykes S."/>
            <person name="White J."/>
            <person name="Yandava C."/>
            <person name="Burger G."/>
            <person name="Gray M.W."/>
            <person name="Holland P.W.H."/>
            <person name="King N."/>
            <person name="Lang F.B.F."/>
            <person name="Roger A.J."/>
            <person name="Ruiz-Trillo I."/>
            <person name="Haas B."/>
            <person name="Nusbaum C."/>
            <person name="Birren B."/>
        </authorList>
    </citation>
    <scope>NUCLEOTIDE SEQUENCE [LARGE SCALE GENOMIC DNA]</scope>
    <source>
        <strain evidence="1 2">JP610</strain>
    </source>
</reference>
<feature type="non-terminal residue" evidence="1">
    <location>
        <position position="1"/>
    </location>
</feature>
<protein>
    <submittedName>
        <fullName evidence="1">Uncharacterized protein</fullName>
    </submittedName>
</protein>